<keyword evidence="2" id="KW-1185">Reference proteome</keyword>
<dbReference type="InterPro" id="IPR019587">
    <property type="entry name" value="Polyketide_cyclase/dehydratase"/>
</dbReference>
<dbReference type="PANTHER" id="PTHR33789:SF15">
    <property type="entry name" value="LACHRYMATORY-FACTOR SYNTHASE"/>
    <property type="match status" value="1"/>
</dbReference>
<gene>
    <name evidence="1" type="ORF">RJ639_038707</name>
</gene>
<dbReference type="Pfam" id="PF10604">
    <property type="entry name" value="Polyketide_cyc2"/>
    <property type="match status" value="1"/>
</dbReference>
<dbReference type="FunFam" id="3.30.530.20:FF:000064">
    <property type="entry name" value="Lachrymatory-factor synthase"/>
    <property type="match status" value="1"/>
</dbReference>
<dbReference type="Gene3D" id="3.30.530.20">
    <property type="match status" value="1"/>
</dbReference>
<name>A0AA89BAP2_9ASTE</name>
<dbReference type="EMBL" id="JAVXUP010000348">
    <property type="protein sequence ID" value="KAK3030197.1"/>
    <property type="molecule type" value="Genomic_DNA"/>
</dbReference>
<dbReference type="PANTHER" id="PTHR33789">
    <property type="entry name" value="LACHRYMATORY-FACTOR SYNTHASE"/>
    <property type="match status" value="1"/>
</dbReference>
<dbReference type="Proteomes" id="UP001188597">
    <property type="component" value="Unassembled WGS sequence"/>
</dbReference>
<comment type="caution">
    <text evidence="1">The sequence shown here is derived from an EMBL/GenBank/DDBJ whole genome shotgun (WGS) entry which is preliminary data.</text>
</comment>
<sequence>MAQKFPQPKWEAKVSTKLAKAGADHIWPLCKDFFNLHKWFPGLSVCHGIHGSNGEPGCIRYCAGLNLPTEGGEQVVSWAKERVIAIDHDEKSITYEIVEGNIGFNSYVSTLKVVPRGGDGCVMEWSFAVDPVEGWKFEDLVKGYEEWLQGIANKMEEDVVGKIKAQKEQVKTCSFA</sequence>
<dbReference type="SUPFAM" id="SSF55961">
    <property type="entry name" value="Bet v1-like"/>
    <property type="match status" value="1"/>
</dbReference>
<dbReference type="AlphaFoldDB" id="A0AA89BAP2"/>
<dbReference type="InterPro" id="IPR023393">
    <property type="entry name" value="START-like_dom_sf"/>
</dbReference>
<protein>
    <recommendedName>
        <fullName evidence="3">Lachrymatory factor synthase</fullName>
    </recommendedName>
</protein>
<accession>A0AA89BAP2</accession>
<evidence type="ECO:0008006" key="3">
    <source>
        <dbReference type="Google" id="ProtNLM"/>
    </source>
</evidence>
<dbReference type="InterPro" id="IPR053249">
    <property type="entry name" value="LFS"/>
</dbReference>
<dbReference type="CDD" id="cd07821">
    <property type="entry name" value="PYR_PYL_RCAR_like"/>
    <property type="match status" value="1"/>
</dbReference>
<evidence type="ECO:0000313" key="2">
    <source>
        <dbReference type="Proteomes" id="UP001188597"/>
    </source>
</evidence>
<dbReference type="GO" id="GO:0004864">
    <property type="term" value="F:protein phosphatase inhibitor activity"/>
    <property type="evidence" value="ECO:0007669"/>
    <property type="project" value="UniProtKB-ARBA"/>
</dbReference>
<organism evidence="1 2">
    <name type="scientific">Escallonia herrerae</name>
    <dbReference type="NCBI Taxonomy" id="1293975"/>
    <lineage>
        <taxon>Eukaryota</taxon>
        <taxon>Viridiplantae</taxon>
        <taxon>Streptophyta</taxon>
        <taxon>Embryophyta</taxon>
        <taxon>Tracheophyta</taxon>
        <taxon>Spermatophyta</taxon>
        <taxon>Magnoliopsida</taxon>
        <taxon>eudicotyledons</taxon>
        <taxon>Gunneridae</taxon>
        <taxon>Pentapetalae</taxon>
        <taxon>asterids</taxon>
        <taxon>campanulids</taxon>
        <taxon>Escalloniales</taxon>
        <taxon>Escalloniaceae</taxon>
        <taxon>Escallonia</taxon>
    </lineage>
</organism>
<reference evidence="1" key="1">
    <citation type="submission" date="2022-12" db="EMBL/GenBank/DDBJ databases">
        <title>Draft genome assemblies for two species of Escallonia (Escalloniales).</title>
        <authorList>
            <person name="Chanderbali A."/>
            <person name="Dervinis C."/>
            <person name="Anghel I."/>
            <person name="Soltis D."/>
            <person name="Soltis P."/>
            <person name="Zapata F."/>
        </authorList>
    </citation>
    <scope>NUCLEOTIDE SEQUENCE</scope>
    <source>
        <strain evidence="1">UCBG64.0493</strain>
        <tissue evidence="1">Leaf</tissue>
    </source>
</reference>
<evidence type="ECO:0000313" key="1">
    <source>
        <dbReference type="EMBL" id="KAK3030197.1"/>
    </source>
</evidence>
<proteinExistence type="predicted"/>